<reference evidence="7" key="1">
    <citation type="journal article" date="2014" name="Environ. Microbiol.">
        <title>Comparative genomics of the marine bacterial genus Glaciecola reveals the high degree of genomic diversity and genomic characteristic for cold adaptation.</title>
        <authorList>
            <person name="Qin Q.L."/>
            <person name="Xie B.B."/>
            <person name="Yu Y."/>
            <person name="Shu Y.L."/>
            <person name="Rong J.C."/>
            <person name="Zhang Y.J."/>
            <person name="Zhao D.L."/>
            <person name="Chen X.L."/>
            <person name="Zhang X.Y."/>
            <person name="Chen B."/>
            <person name="Zhou B.C."/>
            <person name="Zhang Y.Z."/>
        </authorList>
    </citation>
    <scope>NUCLEOTIDE SEQUENCE [LARGE SCALE GENOMIC DNA]</scope>
    <source>
        <strain evidence="7">ACAM 615</strain>
    </source>
</reference>
<keyword evidence="2 3" id="KW-0131">Cell cycle</keyword>
<dbReference type="SUPFAM" id="SSF53623">
    <property type="entry name" value="MurD-like peptide ligases, catalytic domain"/>
    <property type="match status" value="1"/>
</dbReference>
<evidence type="ECO:0000259" key="5">
    <source>
        <dbReference type="Pfam" id="PF08245"/>
    </source>
</evidence>
<keyword evidence="2" id="KW-0067">ATP-binding</keyword>
<dbReference type="InterPro" id="IPR005761">
    <property type="entry name" value="UDP-N-AcMur-Glu-dNH2Pim_ligase"/>
</dbReference>
<keyword evidence="2 6" id="KW-0436">Ligase</keyword>
<keyword evidence="2 3" id="KW-0133">Cell shape</keyword>
<keyword evidence="2 3" id="KW-0961">Cell wall biogenesis/degradation</keyword>
<evidence type="ECO:0000256" key="1">
    <source>
        <dbReference type="ARBA" id="ARBA00005898"/>
    </source>
</evidence>
<evidence type="ECO:0000256" key="3">
    <source>
        <dbReference type="RuleBase" id="RU004135"/>
    </source>
</evidence>
<feature type="binding site" evidence="2">
    <location>
        <position position="206"/>
    </location>
    <ligand>
        <name>UDP-N-acetyl-alpha-D-muramoyl-L-alanyl-D-glutamate</name>
        <dbReference type="ChEBI" id="CHEBI:83900"/>
    </ligand>
</feature>
<dbReference type="InterPro" id="IPR036565">
    <property type="entry name" value="Mur-like_cat_sf"/>
</dbReference>
<name>K6ZKM3_9ALTE</name>
<gene>
    <name evidence="2 6" type="primary">murE</name>
    <name evidence="6" type="ORF">GPAL_4028</name>
</gene>
<dbReference type="AlphaFoldDB" id="K6ZKM3"/>
<dbReference type="SUPFAM" id="SSF53244">
    <property type="entry name" value="MurD-like peptide ligases, peptide-binding domain"/>
    <property type="match status" value="1"/>
</dbReference>
<feature type="binding site" evidence="2">
    <location>
        <position position="204"/>
    </location>
    <ligand>
        <name>UDP-N-acetyl-alpha-D-muramoyl-L-alanyl-D-glutamate</name>
        <dbReference type="ChEBI" id="CHEBI:83900"/>
    </ligand>
</feature>
<dbReference type="GO" id="GO:0005737">
    <property type="term" value="C:cytoplasm"/>
    <property type="evidence" value="ECO:0007669"/>
    <property type="project" value="UniProtKB-SubCell"/>
</dbReference>
<comment type="function">
    <text evidence="2">Catalyzes the addition of an amino acid to the nucleotide precursor UDP-N-acetylmuramoyl-L-alanyl-D-glutamate (UMAG) in the biosynthesis of bacterial cell-wall peptidoglycan.</text>
</comment>
<dbReference type="InterPro" id="IPR004101">
    <property type="entry name" value="Mur_ligase_C"/>
</dbReference>
<organism evidence="6 7">
    <name type="scientific">Brumicola pallidula DSM 14239 = ACAM 615</name>
    <dbReference type="NCBI Taxonomy" id="1121922"/>
    <lineage>
        <taxon>Bacteria</taxon>
        <taxon>Pseudomonadati</taxon>
        <taxon>Pseudomonadota</taxon>
        <taxon>Gammaproteobacteria</taxon>
        <taxon>Alteromonadales</taxon>
        <taxon>Alteromonadaceae</taxon>
        <taxon>Brumicola</taxon>
    </lineage>
</organism>
<comment type="caution">
    <text evidence="6">The sequence shown here is derived from an EMBL/GenBank/DDBJ whole genome shotgun (WGS) entry which is preliminary data.</text>
</comment>
<feature type="binding site" evidence="2">
    <location>
        <begin position="171"/>
        <end position="172"/>
    </location>
    <ligand>
        <name>UDP-N-acetyl-alpha-D-muramoyl-L-alanyl-D-glutamate</name>
        <dbReference type="ChEBI" id="CHEBI:83900"/>
    </ligand>
</feature>
<dbReference type="InterPro" id="IPR036615">
    <property type="entry name" value="Mur_ligase_C_dom_sf"/>
</dbReference>
<dbReference type="Pfam" id="PF08245">
    <property type="entry name" value="Mur_ligase_M"/>
    <property type="match status" value="1"/>
</dbReference>
<evidence type="ECO:0000313" key="7">
    <source>
        <dbReference type="Proteomes" id="UP000006251"/>
    </source>
</evidence>
<evidence type="ECO:0000256" key="2">
    <source>
        <dbReference type="HAMAP-Rule" id="MF_00208"/>
    </source>
</evidence>
<feature type="domain" description="Mur ligase central" evidence="5">
    <location>
        <begin position="121"/>
        <end position="342"/>
    </location>
</feature>
<dbReference type="GO" id="GO:0071555">
    <property type="term" value="P:cell wall organization"/>
    <property type="evidence" value="ECO:0007669"/>
    <property type="project" value="UniProtKB-KW"/>
</dbReference>
<dbReference type="InterPro" id="IPR035911">
    <property type="entry name" value="MurE/MurF_N"/>
</dbReference>
<keyword evidence="2 3" id="KW-0132">Cell division</keyword>
<feature type="domain" description="Mur ligase C-terminal" evidence="4">
    <location>
        <begin position="366"/>
        <end position="492"/>
    </location>
</feature>
<dbReference type="Proteomes" id="UP000006251">
    <property type="component" value="Unassembled WGS sequence"/>
</dbReference>
<keyword evidence="2" id="KW-0460">Magnesium</keyword>
<dbReference type="STRING" id="1121922.GCA_000428905_00273"/>
<comment type="caution">
    <text evidence="2">Lacks conserved residue(s) required for the propagation of feature annotation.</text>
</comment>
<feature type="binding site" evidence="2">
    <location>
        <position position="36"/>
    </location>
    <ligand>
        <name>UDP-N-acetyl-alpha-D-muramoyl-L-alanyl-D-glutamate</name>
        <dbReference type="ChEBI" id="CHEBI:83900"/>
    </ligand>
</feature>
<dbReference type="NCBIfam" id="NF001126">
    <property type="entry name" value="PRK00139.1-4"/>
    <property type="match status" value="1"/>
</dbReference>
<protein>
    <recommendedName>
        <fullName evidence="2">UDP-N-acetylmuramyl-tripeptide synthetase</fullName>
        <ecNumber evidence="2">6.3.2.-</ecNumber>
    </recommendedName>
    <alternativeName>
        <fullName evidence="2">UDP-MurNAc-tripeptide synthetase</fullName>
    </alternativeName>
</protein>
<feature type="binding site" evidence="2">
    <location>
        <position position="34"/>
    </location>
    <ligand>
        <name>UDP-N-acetyl-alpha-D-muramoyl-L-alanyl-D-glutamate</name>
        <dbReference type="ChEBI" id="CHEBI:83900"/>
    </ligand>
</feature>
<comment type="pathway">
    <text evidence="2 3">Cell wall biogenesis; peptidoglycan biosynthesis.</text>
</comment>
<comment type="similarity">
    <text evidence="1 2">Belongs to the MurCDEF family. MurE subfamily.</text>
</comment>
<keyword evidence="2" id="KW-0963">Cytoplasm</keyword>
<feature type="binding site" evidence="2">
    <location>
        <begin position="123"/>
        <end position="129"/>
    </location>
    <ligand>
        <name>ATP</name>
        <dbReference type="ChEBI" id="CHEBI:30616"/>
    </ligand>
</feature>
<dbReference type="RefSeq" id="WP_006015600.1">
    <property type="nucleotide sequence ID" value="NZ_BAEQ01000067.1"/>
</dbReference>
<comment type="cofactor">
    <cofactor evidence="2">
        <name>Mg(2+)</name>
        <dbReference type="ChEBI" id="CHEBI:18420"/>
    </cofactor>
</comment>
<dbReference type="Pfam" id="PF02875">
    <property type="entry name" value="Mur_ligase_C"/>
    <property type="match status" value="1"/>
</dbReference>
<dbReference type="GO" id="GO:0009252">
    <property type="term" value="P:peptidoglycan biosynthetic process"/>
    <property type="evidence" value="ECO:0007669"/>
    <property type="project" value="UniProtKB-UniRule"/>
</dbReference>
<dbReference type="GO" id="GO:0008360">
    <property type="term" value="P:regulation of cell shape"/>
    <property type="evidence" value="ECO:0007669"/>
    <property type="project" value="UniProtKB-KW"/>
</dbReference>
<evidence type="ECO:0000313" key="6">
    <source>
        <dbReference type="EMBL" id="GAC30867.1"/>
    </source>
</evidence>
<keyword evidence="7" id="KW-1185">Reference proteome</keyword>
<dbReference type="HAMAP" id="MF_00208">
    <property type="entry name" value="MurE"/>
    <property type="match status" value="1"/>
</dbReference>
<feature type="modified residue" description="N6-carboxylysine" evidence="2">
    <location>
        <position position="238"/>
    </location>
</feature>
<comment type="subcellular location">
    <subcellularLocation>
        <location evidence="2 3">Cytoplasm</location>
    </subcellularLocation>
</comment>
<dbReference type="GO" id="GO:0051301">
    <property type="term" value="P:cell division"/>
    <property type="evidence" value="ECO:0007669"/>
    <property type="project" value="UniProtKB-KW"/>
</dbReference>
<dbReference type="InterPro" id="IPR013221">
    <property type="entry name" value="Mur_ligase_cen"/>
</dbReference>
<dbReference type="EC" id="6.3.2.-" evidence="2"/>
<dbReference type="NCBIfam" id="TIGR01085">
    <property type="entry name" value="murE"/>
    <property type="match status" value="1"/>
</dbReference>
<keyword evidence="2 3" id="KW-0573">Peptidoglycan synthesis</keyword>
<dbReference type="PANTHER" id="PTHR23135">
    <property type="entry name" value="MUR LIGASE FAMILY MEMBER"/>
    <property type="match status" value="1"/>
</dbReference>
<feature type="binding site" evidence="2">
    <location>
        <position position="198"/>
    </location>
    <ligand>
        <name>UDP-N-acetyl-alpha-D-muramoyl-L-alanyl-D-glutamate</name>
        <dbReference type="ChEBI" id="CHEBI:83900"/>
    </ligand>
</feature>
<evidence type="ECO:0000259" key="4">
    <source>
        <dbReference type="Pfam" id="PF02875"/>
    </source>
</evidence>
<accession>K6ZKM3</accession>
<dbReference type="Gene3D" id="3.90.190.20">
    <property type="entry name" value="Mur ligase, C-terminal domain"/>
    <property type="match status" value="1"/>
</dbReference>
<sequence>MPSNEDKLQTRSIASILAIFDILIAATEVDNIVLDSRSAKHNSLFIAHQGTSNNGAKYVQGAINNGAKLVLVNTNNTEQHGQVDSVGEALIISFFELEKQIGFICSAFHQHVSNTLQCVAITGTNGKTSVAHICAQLSASCGENAGTIGTMGVGFYPKKQAPIKILDTINTTPDIACMHQFAHLVKQLGGRRLCIEASSHGLHQKRLSGFKVDVAAFTNLTQDHLDYHPSLNEYAKAKRLLLKQDGIRYLVLNADDKESHRWVEQAPEHTIICLCSVNQRSSASLLQAYAKHNQHYKYCIALNPRFTPNGSTFKIKSSWGQASVSLPLIGQFNIANLLTAFSSLLLQGVSFERLVDAVPLLNGVPGRMEVFESIKHGNIIVDYAHTPDALEQALLAARQHVTGKLTVIFGCGGDRDNSKRSQMGKIAELCADEVILTQDNSRNELPEDIIADIQQGIHQKSKLKIELERTSAIKQAYLNSCTDDLIVVAGKGHEEYLELKSVREHYNEREYVKQLTMEVRG</sequence>
<comment type="PTM">
    <text evidence="2">Carboxylation is probably crucial for Mg(2+) binding and, consequently, for the gamma-phosphate positioning of ATP.</text>
</comment>
<dbReference type="Gene3D" id="3.40.1190.10">
    <property type="entry name" value="Mur-like, catalytic domain"/>
    <property type="match status" value="1"/>
</dbReference>
<dbReference type="GO" id="GO:0005524">
    <property type="term" value="F:ATP binding"/>
    <property type="evidence" value="ECO:0007669"/>
    <property type="project" value="UniProtKB-UniRule"/>
</dbReference>
<keyword evidence="2" id="KW-0547">Nucleotide-binding</keyword>
<proteinExistence type="inferred from homology"/>
<dbReference type="SUPFAM" id="SSF63418">
    <property type="entry name" value="MurE/MurF N-terminal domain"/>
    <property type="match status" value="1"/>
</dbReference>
<dbReference type="GO" id="GO:0000287">
    <property type="term" value="F:magnesium ion binding"/>
    <property type="evidence" value="ECO:0007669"/>
    <property type="project" value="UniProtKB-UniRule"/>
</dbReference>
<dbReference type="Gene3D" id="3.40.1390.10">
    <property type="entry name" value="MurE/MurF, N-terminal domain"/>
    <property type="match status" value="1"/>
</dbReference>
<dbReference type="EMBL" id="BAEQ01000067">
    <property type="protein sequence ID" value="GAC30867.1"/>
    <property type="molecule type" value="Genomic_DNA"/>
</dbReference>
<dbReference type="PANTHER" id="PTHR23135:SF4">
    <property type="entry name" value="UDP-N-ACETYLMURAMOYL-L-ALANYL-D-GLUTAMATE--2,6-DIAMINOPIMELATE LIGASE MURE HOMOLOG, CHLOROPLASTIC"/>
    <property type="match status" value="1"/>
</dbReference>
<dbReference type="UniPathway" id="UPA00219"/>
<feature type="binding site" evidence="2">
    <location>
        <position position="170"/>
    </location>
    <ligand>
        <name>UDP-N-acetyl-alpha-D-muramoyl-L-alanyl-D-glutamate</name>
        <dbReference type="ChEBI" id="CHEBI:83900"/>
    </ligand>
</feature>
<dbReference type="OrthoDB" id="9800958at2"/>
<dbReference type="GO" id="GO:0016881">
    <property type="term" value="F:acid-amino acid ligase activity"/>
    <property type="evidence" value="ECO:0007669"/>
    <property type="project" value="UniProtKB-UniRule"/>
</dbReference>